<protein>
    <submittedName>
        <fullName evidence="2">Secreted protein</fullName>
    </submittedName>
</protein>
<evidence type="ECO:0000313" key="2">
    <source>
        <dbReference type="WBParaSite" id="nRc.2.0.1.t02059-RA"/>
    </source>
</evidence>
<organism evidence="1 2">
    <name type="scientific">Romanomermis culicivorax</name>
    <name type="common">Nematode worm</name>
    <dbReference type="NCBI Taxonomy" id="13658"/>
    <lineage>
        <taxon>Eukaryota</taxon>
        <taxon>Metazoa</taxon>
        <taxon>Ecdysozoa</taxon>
        <taxon>Nematoda</taxon>
        <taxon>Enoplea</taxon>
        <taxon>Dorylaimia</taxon>
        <taxon>Mermithida</taxon>
        <taxon>Mermithoidea</taxon>
        <taxon>Mermithidae</taxon>
        <taxon>Romanomermis</taxon>
    </lineage>
</organism>
<proteinExistence type="predicted"/>
<sequence>MKILCNVELTFLVVAAFIVSKNGGLSLPLVKRTDDLGPLPRSFSILNLLPTDRYSIPAQKLSRPIRDGY</sequence>
<dbReference type="WBParaSite" id="nRc.2.0.1.t02059-RA">
    <property type="protein sequence ID" value="nRc.2.0.1.t02059-RA"/>
    <property type="gene ID" value="nRc.2.0.1.g02059"/>
</dbReference>
<keyword evidence="1" id="KW-1185">Reference proteome</keyword>
<dbReference type="Proteomes" id="UP000887565">
    <property type="component" value="Unplaced"/>
</dbReference>
<dbReference type="AlphaFoldDB" id="A0A915HK69"/>
<evidence type="ECO:0000313" key="1">
    <source>
        <dbReference type="Proteomes" id="UP000887565"/>
    </source>
</evidence>
<reference evidence="2" key="1">
    <citation type="submission" date="2022-11" db="UniProtKB">
        <authorList>
            <consortium name="WormBaseParasite"/>
        </authorList>
    </citation>
    <scope>IDENTIFICATION</scope>
</reference>
<name>A0A915HK69_ROMCU</name>
<accession>A0A915HK69</accession>